<evidence type="ECO:0000313" key="2">
    <source>
        <dbReference type="EMBL" id="GEL54320.1"/>
    </source>
</evidence>
<dbReference type="AlphaFoldDB" id="A0AAN4R4P0"/>
<feature type="signal peptide" evidence="1">
    <location>
        <begin position="1"/>
        <end position="17"/>
    </location>
</feature>
<dbReference type="EMBL" id="BJVS01000007">
    <property type="protein sequence ID" value="GEL54320.1"/>
    <property type="molecule type" value="Genomic_DNA"/>
</dbReference>
<evidence type="ECO:0000256" key="1">
    <source>
        <dbReference type="SAM" id="SignalP"/>
    </source>
</evidence>
<proteinExistence type="predicted"/>
<dbReference type="PROSITE" id="PS51257">
    <property type="entry name" value="PROKAR_LIPOPROTEIN"/>
    <property type="match status" value="1"/>
</dbReference>
<comment type="caution">
    <text evidence="2">The sequence shown here is derived from an EMBL/GenBank/DDBJ whole genome shotgun (WGS) entry which is preliminary data.</text>
</comment>
<gene>
    <name evidence="2" type="ORF">ABO01nite_23270</name>
</gene>
<keyword evidence="3" id="KW-1185">Reference proteome</keyword>
<dbReference type="GeneID" id="78226603"/>
<feature type="chain" id="PRO_5042832086" description="Lipoprotein" evidence="1">
    <location>
        <begin position="18"/>
        <end position="127"/>
    </location>
</feature>
<reference evidence="2 3" key="1">
    <citation type="submission" date="2019-07" db="EMBL/GenBank/DDBJ databases">
        <title>Whole genome shotgun sequence of Asaia bogorensis NBRC 16594.</title>
        <authorList>
            <person name="Hosoyama A."/>
            <person name="Uohara A."/>
            <person name="Ohji S."/>
            <person name="Ichikawa N."/>
        </authorList>
    </citation>
    <scope>NUCLEOTIDE SEQUENCE [LARGE SCALE GENOMIC DNA]</scope>
    <source>
        <strain evidence="2 3">NBRC 16594</strain>
    </source>
</reference>
<accession>A0AAN4R4P0</accession>
<evidence type="ECO:0000313" key="3">
    <source>
        <dbReference type="Proteomes" id="UP000321287"/>
    </source>
</evidence>
<sequence>MKSSRALLLLATFPLLSGCYFHNKSPGETDARCVNRLLGSTPFAEVAAKCASGPMTASGQRMLDVWQDGYATNVAASQHWPMVIPTHEQIKAYLDGRYGVAPGGFRPSSEESWDKHLMAVEAGESAF</sequence>
<protein>
    <recommendedName>
        <fullName evidence="4">Lipoprotein</fullName>
    </recommendedName>
</protein>
<keyword evidence="1" id="KW-0732">Signal</keyword>
<organism evidence="2 3">
    <name type="scientific">Asaia bogorensis NBRC 16594</name>
    <dbReference type="NCBI Taxonomy" id="1231624"/>
    <lineage>
        <taxon>Bacteria</taxon>
        <taxon>Pseudomonadati</taxon>
        <taxon>Pseudomonadota</taxon>
        <taxon>Alphaproteobacteria</taxon>
        <taxon>Acetobacterales</taxon>
        <taxon>Acetobacteraceae</taxon>
        <taxon>Asaia</taxon>
    </lineage>
</organism>
<evidence type="ECO:0008006" key="4">
    <source>
        <dbReference type="Google" id="ProtNLM"/>
    </source>
</evidence>
<dbReference type="Proteomes" id="UP000321287">
    <property type="component" value="Unassembled WGS sequence"/>
</dbReference>
<dbReference type="KEGG" id="abg:Asbog_01563"/>
<dbReference type="RefSeq" id="WP_062164697.1">
    <property type="nucleotide sequence ID" value="NZ_AP014690.1"/>
</dbReference>
<name>A0AAN4R4P0_9PROT</name>